<organism evidence="1 2">
    <name type="scientific">Bacillus subtilis</name>
    <dbReference type="NCBI Taxonomy" id="1423"/>
    <lineage>
        <taxon>Bacteria</taxon>
        <taxon>Bacillati</taxon>
        <taxon>Bacillota</taxon>
        <taxon>Bacilli</taxon>
        <taxon>Bacillales</taxon>
        <taxon>Bacillaceae</taxon>
        <taxon>Bacillus</taxon>
    </lineage>
</organism>
<protein>
    <submittedName>
        <fullName evidence="1">Malolactic enzyme</fullName>
    </submittedName>
</protein>
<dbReference type="Proteomes" id="UP000032247">
    <property type="component" value="Unassembled WGS sequence"/>
</dbReference>
<dbReference type="PATRIC" id="fig|1423.173.peg.2169"/>
<sequence length="41" mass="4315">MSQQQRPSQLAQGDVVPQPLDSKVHHAVAAAVEHAALTAVK</sequence>
<proteinExistence type="predicted"/>
<dbReference type="AlphaFoldDB" id="A0A0D1L6W1"/>
<evidence type="ECO:0000313" key="2">
    <source>
        <dbReference type="Proteomes" id="UP000032247"/>
    </source>
</evidence>
<name>A0A0D1L6W1_BACIU</name>
<evidence type="ECO:0000313" key="1">
    <source>
        <dbReference type="EMBL" id="KIU11516.1"/>
    </source>
</evidence>
<accession>A0A0D1L6W1</accession>
<reference evidence="1 2" key="1">
    <citation type="submission" date="2014-12" db="EMBL/GenBank/DDBJ databases">
        <title>Comparative genome analysis of Bacillus coagulans HM-08, Clostridium butyricum HM-68, Bacillus subtilis HM-66 and Bacillus licheniformis BL-09.</title>
        <authorList>
            <person name="Zhang H."/>
        </authorList>
    </citation>
    <scope>NUCLEOTIDE SEQUENCE [LARGE SCALE GENOMIC DNA]</scope>
    <source>
        <strain evidence="1 2">HM-66</strain>
    </source>
</reference>
<comment type="caution">
    <text evidence="1">The sequence shown here is derived from an EMBL/GenBank/DDBJ whole genome shotgun (WGS) entry which is preliminary data.</text>
</comment>
<dbReference type="EMBL" id="JXBC01000003">
    <property type="protein sequence ID" value="KIU11516.1"/>
    <property type="molecule type" value="Genomic_DNA"/>
</dbReference>
<gene>
    <name evidence="1" type="ORF">SC09_Contig24orf00524</name>
</gene>